<protein>
    <submittedName>
        <fullName evidence="3">Uncharacterized protein</fullName>
    </submittedName>
</protein>
<organism evidence="3 4">
    <name type="scientific">Nonomuraea africana</name>
    <dbReference type="NCBI Taxonomy" id="46171"/>
    <lineage>
        <taxon>Bacteria</taxon>
        <taxon>Bacillati</taxon>
        <taxon>Actinomycetota</taxon>
        <taxon>Actinomycetes</taxon>
        <taxon>Streptosporangiales</taxon>
        <taxon>Streptosporangiaceae</taxon>
        <taxon>Nonomuraea</taxon>
    </lineage>
</organism>
<feature type="region of interest" description="Disordered" evidence="1">
    <location>
        <begin position="1"/>
        <end position="27"/>
    </location>
</feature>
<reference evidence="3 4" key="1">
    <citation type="submission" date="2020-10" db="EMBL/GenBank/DDBJ databases">
        <title>Sequencing the genomes of 1000 actinobacteria strains.</title>
        <authorList>
            <person name="Klenk H.-P."/>
        </authorList>
    </citation>
    <scope>NUCLEOTIDE SEQUENCE [LARGE SCALE GENOMIC DNA]</scope>
    <source>
        <strain evidence="3 4">DSM 43748</strain>
    </source>
</reference>
<feature type="compositionally biased region" description="Basic and acidic residues" evidence="1">
    <location>
        <begin position="148"/>
        <end position="157"/>
    </location>
</feature>
<dbReference type="Proteomes" id="UP000661607">
    <property type="component" value="Unassembled WGS sequence"/>
</dbReference>
<evidence type="ECO:0000256" key="1">
    <source>
        <dbReference type="SAM" id="MobiDB-lite"/>
    </source>
</evidence>
<keyword evidence="4" id="KW-1185">Reference proteome</keyword>
<evidence type="ECO:0000256" key="2">
    <source>
        <dbReference type="SAM" id="Phobius"/>
    </source>
</evidence>
<keyword evidence="2" id="KW-0812">Transmembrane</keyword>
<accession>A0ABR9K8N1</accession>
<name>A0ABR9K8N1_9ACTN</name>
<feature type="compositionally biased region" description="Low complexity" evidence="1">
    <location>
        <begin position="114"/>
        <end position="135"/>
    </location>
</feature>
<comment type="caution">
    <text evidence="3">The sequence shown here is derived from an EMBL/GenBank/DDBJ whole genome shotgun (WGS) entry which is preliminary data.</text>
</comment>
<proteinExistence type="predicted"/>
<evidence type="ECO:0000313" key="3">
    <source>
        <dbReference type="EMBL" id="MBE1558363.1"/>
    </source>
</evidence>
<keyword evidence="2" id="KW-1133">Transmembrane helix</keyword>
<dbReference type="EMBL" id="JADBEF010000001">
    <property type="protein sequence ID" value="MBE1558363.1"/>
    <property type="molecule type" value="Genomic_DNA"/>
</dbReference>
<feature type="compositionally biased region" description="Basic residues" evidence="1">
    <location>
        <begin position="9"/>
        <end position="24"/>
    </location>
</feature>
<sequence length="258" mass="26498">MDEGGSLARSRRGSRRGRRRKRSRGPWLLKGSVAGAALVVAGLAAGGGMLARERSAQGTTPLPFAADATGAAERGRAPGAAGGAGPAVQDGAIRDGAVRDGAVRDGAAKDGAAKDGAGANRAVATQAGAPVSASPAPEPPPPAPASVKDAKETSGHTDEKAAAYFEKRWGNDKAAKRLKDIRTVGGYLRIYTDLPESADNSAQAITLCRRGLEYLREMGEERPVVFVQAEFGENGNPVLANVLGPDDGDCRVTHPEPD</sequence>
<evidence type="ECO:0000313" key="4">
    <source>
        <dbReference type="Proteomes" id="UP000661607"/>
    </source>
</evidence>
<dbReference type="RefSeq" id="WP_192773792.1">
    <property type="nucleotide sequence ID" value="NZ_BAAASY010000003.1"/>
</dbReference>
<feature type="region of interest" description="Disordered" evidence="1">
    <location>
        <begin position="53"/>
        <end position="157"/>
    </location>
</feature>
<gene>
    <name evidence="3" type="ORF">H4W81_001142</name>
</gene>
<keyword evidence="2" id="KW-0472">Membrane</keyword>
<feature type="compositionally biased region" description="Basic and acidic residues" evidence="1">
    <location>
        <begin position="92"/>
        <end position="113"/>
    </location>
</feature>
<feature type="transmembrane region" description="Helical" evidence="2">
    <location>
        <begin position="27"/>
        <end position="51"/>
    </location>
</feature>